<dbReference type="InterPro" id="IPR020471">
    <property type="entry name" value="AKR"/>
</dbReference>
<gene>
    <name evidence="3" type="ORF">OXIME_000653</name>
</gene>
<accession>A0AAX4NGJ9</accession>
<dbReference type="FunFam" id="3.20.20.100:FF:000004">
    <property type="entry name" value="Oxidoreductase, aldo/keto reductase"/>
    <property type="match status" value="1"/>
</dbReference>
<dbReference type="InterPro" id="IPR023210">
    <property type="entry name" value="NADP_OxRdtase_dom"/>
</dbReference>
<protein>
    <submittedName>
        <fullName evidence="3">Aldo/keto reductase</fullName>
    </submittedName>
</protein>
<name>A0AAX4NGJ9_9ARCH</name>
<dbReference type="EMBL" id="CP133772">
    <property type="protein sequence ID" value="WYY00098.1"/>
    <property type="molecule type" value="Genomic_DNA"/>
</dbReference>
<dbReference type="GO" id="GO:0005829">
    <property type="term" value="C:cytosol"/>
    <property type="evidence" value="ECO:0007669"/>
    <property type="project" value="UniProtKB-ARBA"/>
</dbReference>
<dbReference type="GO" id="GO:0016491">
    <property type="term" value="F:oxidoreductase activity"/>
    <property type="evidence" value="ECO:0007669"/>
    <property type="project" value="UniProtKB-KW"/>
</dbReference>
<dbReference type="InterPro" id="IPR050523">
    <property type="entry name" value="AKR_Detox_Biosynth"/>
</dbReference>
<dbReference type="Gene3D" id="3.20.20.100">
    <property type="entry name" value="NADP-dependent oxidoreductase domain"/>
    <property type="match status" value="1"/>
</dbReference>
<dbReference type="KEGG" id="omr:OXIME_000653"/>
<organism evidence="3 4">
    <name type="scientific">Oxyplasma meridianum</name>
    <dbReference type="NCBI Taxonomy" id="3073602"/>
    <lineage>
        <taxon>Archaea</taxon>
        <taxon>Methanobacteriati</taxon>
        <taxon>Thermoplasmatota</taxon>
        <taxon>Thermoplasmata</taxon>
        <taxon>Thermoplasmatales</taxon>
        <taxon>Thermoplasmataceae</taxon>
        <taxon>Oxyplasma</taxon>
    </lineage>
</organism>
<proteinExistence type="predicted"/>
<dbReference type="PANTHER" id="PTHR43364">
    <property type="entry name" value="NADH-SPECIFIC METHYLGLYOXAL REDUCTASE-RELATED"/>
    <property type="match status" value="1"/>
</dbReference>
<dbReference type="Proteomes" id="UP001451606">
    <property type="component" value="Chromosome"/>
</dbReference>
<keyword evidence="4" id="KW-1185">Reference proteome</keyword>
<dbReference type="InterPro" id="IPR036812">
    <property type="entry name" value="NAD(P)_OxRdtase_dom_sf"/>
</dbReference>
<dbReference type="GeneID" id="95967383"/>
<sequence length="344" mass="38592">MEYKRLGNTGTLISELCLGTMTFGGQTVESDAVKIMDRFAQEGGIFFDTANVYTGGISEEILGKWLHDHDRDDYVVATKVRFQSGNSKNSIGLGRKHILKSVEESLQRLKTDYIDLLQVHAWDPITPLEETLGTLTGLVDQGLVRYIGASNFRAWQFEKALGVSKENGFEKFVSLQPQYNLLSRSTENEIIPMAIHEDVAILPWSPLKSGVLSGKYSAEMNNPPEGTRLGDAFKSGRKTPWELNNNEHTWRVVNALNRVAKEVGKTNSQVALNWLLTRKGVTSPIIGVRTMDQLIDNLGCLGWKLTKSEIDELNQSSALHVTYPYDLWAENQQRSGRMDDLEEL</sequence>
<reference evidence="3 4" key="1">
    <citation type="submission" date="2023-09" db="EMBL/GenBank/DDBJ databases">
        <authorList>
            <person name="Golyshina O.V."/>
            <person name="Lunev E.A."/>
            <person name="Bargiela R."/>
            <person name="Gaines M.C."/>
            <person name="Daum B."/>
            <person name="Bale N.J."/>
            <person name="Koenen M."/>
            <person name="Sinninghe Damst J.S."/>
            <person name="Yakimov M."/>
            <person name="Golyshin P.N."/>
        </authorList>
    </citation>
    <scope>NUCLEOTIDE SEQUENCE [LARGE SCALE GENOMIC DNA]</scope>
    <source>
        <strain evidence="3 4">M1</strain>
    </source>
</reference>
<keyword evidence="1" id="KW-0560">Oxidoreductase</keyword>
<evidence type="ECO:0000259" key="2">
    <source>
        <dbReference type="Pfam" id="PF00248"/>
    </source>
</evidence>
<evidence type="ECO:0000313" key="3">
    <source>
        <dbReference type="EMBL" id="WYY00098.1"/>
    </source>
</evidence>
<dbReference type="PRINTS" id="PR00069">
    <property type="entry name" value="ALDKETRDTASE"/>
</dbReference>
<dbReference type="Pfam" id="PF00248">
    <property type="entry name" value="Aldo_ket_red"/>
    <property type="match status" value="1"/>
</dbReference>
<dbReference type="RefSeq" id="WP_393972050.1">
    <property type="nucleotide sequence ID" value="NZ_CP133772.1"/>
</dbReference>
<feature type="domain" description="NADP-dependent oxidoreductase" evidence="2">
    <location>
        <begin position="15"/>
        <end position="315"/>
    </location>
</feature>
<dbReference type="SUPFAM" id="SSF51430">
    <property type="entry name" value="NAD(P)-linked oxidoreductase"/>
    <property type="match status" value="1"/>
</dbReference>
<evidence type="ECO:0000256" key="1">
    <source>
        <dbReference type="ARBA" id="ARBA00023002"/>
    </source>
</evidence>
<dbReference type="AlphaFoldDB" id="A0AAX4NGJ9"/>
<evidence type="ECO:0000313" key="4">
    <source>
        <dbReference type="Proteomes" id="UP001451606"/>
    </source>
</evidence>
<dbReference type="PANTHER" id="PTHR43364:SF4">
    <property type="entry name" value="NAD(P)-LINKED OXIDOREDUCTASE SUPERFAMILY PROTEIN"/>
    <property type="match status" value="1"/>
</dbReference>